<keyword evidence="1" id="KW-1133">Transmembrane helix</keyword>
<evidence type="ECO:0000313" key="3">
    <source>
        <dbReference type="Proteomes" id="UP000177913"/>
    </source>
</evidence>
<gene>
    <name evidence="2" type="ORF">A3C25_05175</name>
</gene>
<dbReference type="AlphaFoldDB" id="A0A1F7GZ51"/>
<keyword evidence="1" id="KW-0812">Transmembrane</keyword>
<sequence>MKKSEDKTKELTLSDIPGDDPLVKLKNLLLLLVKLFLTYFQIFVLVFGIGFLIIILLLLIFFNALGF</sequence>
<keyword evidence="1" id="KW-0472">Membrane</keyword>
<dbReference type="EMBL" id="MFZO01000039">
    <property type="protein sequence ID" value="OGK24075.1"/>
    <property type="molecule type" value="Genomic_DNA"/>
</dbReference>
<evidence type="ECO:0000256" key="1">
    <source>
        <dbReference type="SAM" id="Phobius"/>
    </source>
</evidence>
<proteinExistence type="predicted"/>
<organism evidence="2 3">
    <name type="scientific">Candidatus Roizmanbacteria bacterium RIFCSPHIGHO2_02_FULL_38_11</name>
    <dbReference type="NCBI Taxonomy" id="1802039"/>
    <lineage>
        <taxon>Bacteria</taxon>
        <taxon>Candidatus Roizmaniibacteriota</taxon>
    </lineage>
</organism>
<reference evidence="2 3" key="1">
    <citation type="journal article" date="2016" name="Nat. Commun.">
        <title>Thousands of microbial genomes shed light on interconnected biogeochemical processes in an aquifer system.</title>
        <authorList>
            <person name="Anantharaman K."/>
            <person name="Brown C.T."/>
            <person name="Hug L.A."/>
            <person name="Sharon I."/>
            <person name="Castelle C.J."/>
            <person name="Probst A.J."/>
            <person name="Thomas B.C."/>
            <person name="Singh A."/>
            <person name="Wilkins M.J."/>
            <person name="Karaoz U."/>
            <person name="Brodie E.L."/>
            <person name="Williams K.H."/>
            <person name="Hubbard S.S."/>
            <person name="Banfield J.F."/>
        </authorList>
    </citation>
    <scope>NUCLEOTIDE SEQUENCE [LARGE SCALE GENOMIC DNA]</scope>
</reference>
<comment type="caution">
    <text evidence="2">The sequence shown here is derived from an EMBL/GenBank/DDBJ whole genome shotgun (WGS) entry which is preliminary data.</text>
</comment>
<feature type="transmembrane region" description="Helical" evidence="1">
    <location>
        <begin position="36"/>
        <end position="62"/>
    </location>
</feature>
<dbReference type="Proteomes" id="UP000177913">
    <property type="component" value="Unassembled WGS sequence"/>
</dbReference>
<evidence type="ECO:0000313" key="2">
    <source>
        <dbReference type="EMBL" id="OGK24075.1"/>
    </source>
</evidence>
<protein>
    <submittedName>
        <fullName evidence="2">Uncharacterized protein</fullName>
    </submittedName>
</protein>
<accession>A0A1F7GZ51</accession>
<name>A0A1F7GZ51_9BACT</name>